<dbReference type="AlphaFoldDB" id="A0A813F963"/>
<keyword evidence="4" id="KW-1133">Transmembrane helix</keyword>
<keyword evidence="2" id="KW-0378">Hydrolase</keyword>
<evidence type="ECO:0000313" key="8">
    <source>
        <dbReference type="Proteomes" id="UP000654075"/>
    </source>
</evidence>
<accession>A0A813F963</accession>
<reference evidence="7" key="1">
    <citation type="submission" date="2021-02" db="EMBL/GenBank/DDBJ databases">
        <authorList>
            <person name="Dougan E. K."/>
            <person name="Rhodes N."/>
            <person name="Thang M."/>
            <person name="Chan C."/>
        </authorList>
    </citation>
    <scope>NUCLEOTIDE SEQUENCE</scope>
</reference>
<dbReference type="SUPFAM" id="SSF53590">
    <property type="entry name" value="Nucleoside hydrolase"/>
    <property type="match status" value="1"/>
</dbReference>
<name>A0A813F963_POLGL</name>
<dbReference type="OrthoDB" id="432381at2759"/>
<dbReference type="Proteomes" id="UP000654075">
    <property type="component" value="Unassembled WGS sequence"/>
</dbReference>
<dbReference type="Gene3D" id="3.90.245.10">
    <property type="entry name" value="Ribonucleoside hydrolase-like"/>
    <property type="match status" value="1"/>
</dbReference>
<comment type="caution">
    <text evidence="7">The sequence shown here is derived from an EMBL/GenBank/DDBJ whole genome shotgun (WGS) entry which is preliminary data.</text>
</comment>
<keyword evidence="5" id="KW-0732">Signal</keyword>
<proteinExistence type="inferred from homology"/>
<dbReference type="GO" id="GO:0008477">
    <property type="term" value="F:purine nucleosidase activity"/>
    <property type="evidence" value="ECO:0007669"/>
    <property type="project" value="TreeGrafter"/>
</dbReference>
<dbReference type="InterPro" id="IPR036452">
    <property type="entry name" value="Ribo_hydro-like"/>
</dbReference>
<feature type="domain" description="Inosine/uridine-preferring nucleoside hydrolase" evidence="6">
    <location>
        <begin position="27"/>
        <end position="322"/>
    </location>
</feature>
<dbReference type="GO" id="GO:0006152">
    <property type="term" value="P:purine nucleoside catabolic process"/>
    <property type="evidence" value="ECO:0007669"/>
    <property type="project" value="TreeGrafter"/>
</dbReference>
<evidence type="ECO:0000256" key="5">
    <source>
        <dbReference type="SAM" id="SignalP"/>
    </source>
</evidence>
<feature type="signal peptide" evidence="5">
    <location>
        <begin position="1"/>
        <end position="17"/>
    </location>
</feature>
<dbReference type="PANTHER" id="PTHR12304:SF59">
    <property type="entry name" value="INOSINE-URIDINE PREFERRING NUCLEOSIDE HYDROLASE FAMILY PROTEIN"/>
    <property type="match status" value="1"/>
</dbReference>
<keyword evidence="4" id="KW-0812">Transmembrane</keyword>
<evidence type="ECO:0000256" key="1">
    <source>
        <dbReference type="ARBA" id="ARBA00009176"/>
    </source>
</evidence>
<dbReference type="GO" id="GO:0005829">
    <property type="term" value="C:cytosol"/>
    <property type="evidence" value="ECO:0007669"/>
    <property type="project" value="TreeGrafter"/>
</dbReference>
<evidence type="ECO:0000256" key="4">
    <source>
        <dbReference type="SAM" id="Phobius"/>
    </source>
</evidence>
<dbReference type="Pfam" id="PF01156">
    <property type="entry name" value="IU_nuc_hydro"/>
    <property type="match status" value="1"/>
</dbReference>
<organism evidence="7 8">
    <name type="scientific">Polarella glacialis</name>
    <name type="common">Dinoflagellate</name>
    <dbReference type="NCBI Taxonomy" id="89957"/>
    <lineage>
        <taxon>Eukaryota</taxon>
        <taxon>Sar</taxon>
        <taxon>Alveolata</taxon>
        <taxon>Dinophyceae</taxon>
        <taxon>Suessiales</taxon>
        <taxon>Suessiaceae</taxon>
        <taxon>Polarella</taxon>
    </lineage>
</organism>
<protein>
    <recommendedName>
        <fullName evidence="6">Inosine/uridine-preferring nucleoside hydrolase domain-containing protein</fullName>
    </recommendedName>
</protein>
<evidence type="ECO:0000313" key="7">
    <source>
        <dbReference type="EMBL" id="CAE8610778.1"/>
    </source>
</evidence>
<dbReference type="EMBL" id="CAJNNV010024836">
    <property type="protein sequence ID" value="CAE8610778.1"/>
    <property type="molecule type" value="Genomic_DNA"/>
</dbReference>
<dbReference type="InterPro" id="IPR023186">
    <property type="entry name" value="IUNH"/>
</dbReference>
<dbReference type="PANTHER" id="PTHR12304">
    <property type="entry name" value="INOSINE-URIDINE PREFERRING NUCLEOSIDE HYDROLASE"/>
    <property type="match status" value="1"/>
</dbReference>
<sequence length="421" mass="45166">MTLRLTTVVALARASQAVYFPGPAEHLWIDADPSGLVWTGLDCDDDLALLAALALNASAEIHLEGLSICGGNAPLSHTWADAHLLLQSVGRGDIQLSAGAGWRSMQVAWPSLRRLSQISPDMEDSDAAAKAIIAAAAAAPPRSLTILMLGPVTNLARALVLAPWLAQRLRHAVLMGGELTGQRLDLNFMTDRAAARAVISNALLPTTLVPIQTCAQVTVTPAFVERLERTCCPGAGVCAVGPKMWQQTFVMPWMVNPHVKKRMLPEGRWLASKGLDEGFIPWDVVALLAAVRPALFEDWEYLAVELPPCEGGEPCNGTMTTSKAQALPQDTESWASGLVLVPQRIRDEGQLLEAMLELFCAVPAVTPIPKSALLWGFLTPLALVALAALPLALAGACVCKLCRARRHLTLKEQSTRRTKQS</sequence>
<dbReference type="OMA" id="TENERPH"/>
<evidence type="ECO:0000259" key="6">
    <source>
        <dbReference type="Pfam" id="PF01156"/>
    </source>
</evidence>
<feature type="transmembrane region" description="Helical" evidence="4">
    <location>
        <begin position="372"/>
        <end position="398"/>
    </location>
</feature>
<dbReference type="InterPro" id="IPR001910">
    <property type="entry name" value="Inosine/uridine_hydrolase_dom"/>
</dbReference>
<gene>
    <name evidence="7" type="ORF">PGLA1383_LOCUS28589</name>
</gene>
<evidence type="ECO:0000256" key="3">
    <source>
        <dbReference type="ARBA" id="ARBA00023295"/>
    </source>
</evidence>
<evidence type="ECO:0000256" key="2">
    <source>
        <dbReference type="ARBA" id="ARBA00022801"/>
    </source>
</evidence>
<comment type="similarity">
    <text evidence="1">Belongs to the IUNH family.</text>
</comment>
<keyword evidence="8" id="KW-1185">Reference proteome</keyword>
<keyword evidence="4" id="KW-0472">Membrane</keyword>
<keyword evidence="3" id="KW-0326">Glycosidase</keyword>
<feature type="chain" id="PRO_5032614140" description="Inosine/uridine-preferring nucleoside hydrolase domain-containing protein" evidence="5">
    <location>
        <begin position="18"/>
        <end position="421"/>
    </location>
</feature>